<feature type="domain" description="Beta-lactamase-related" evidence="2">
    <location>
        <begin position="99"/>
        <end position="392"/>
    </location>
</feature>
<accession>A0ABT7T039</accession>
<keyword evidence="1" id="KW-1133">Transmembrane helix</keyword>
<sequence length="405" mass="45443">MTIKRALKVSFIALALALIIGAWFYSSNIIRLYTAITLYDEDKIADNFISMPQAFNATTLQPSSKPYRFPQAHAPFDDELAFAVDDSQETISTFLRASRTTSLLVLHDGKIVYEYYGETGAKNQPHISFSVAKSFVSALIGIAVEQGLIADLEQPITDYVPELIGTGYDAVPIKDILQMSSGVHFNEDYADFNSDINRFSRAIAFGTSLDDFSASLKSTRAPGEYHKYVSIDTQVLGMLLVRVTNMSLTEYAQIHLWEPLGMQDTAYWLSDDQGMELALGGLNITARDYAKFGWMYANKGRFNGVQIVPEQWVTASVTADAPHLQPGDNPNSNSRYGYGYQWWLPVGRDDEFMAQGIYHQYIYIDPDAAVVIVKTSANHAYNDYQQRWAARHLAMFRALVSHYSD</sequence>
<feature type="transmembrane region" description="Helical" evidence="1">
    <location>
        <begin position="7"/>
        <end position="25"/>
    </location>
</feature>
<reference evidence="3 4" key="1">
    <citation type="submission" date="2023-06" db="EMBL/GenBank/DDBJ databases">
        <title>Alteromonas sp. ASW11-36 isolated from intertidal sand.</title>
        <authorList>
            <person name="Li Y."/>
        </authorList>
    </citation>
    <scope>NUCLEOTIDE SEQUENCE [LARGE SCALE GENOMIC DNA]</scope>
    <source>
        <strain evidence="3 4">ASW11-36</strain>
    </source>
</reference>
<dbReference type="PANTHER" id="PTHR43283:SF14">
    <property type="entry name" value="BLL8153 PROTEIN"/>
    <property type="match status" value="1"/>
</dbReference>
<dbReference type="InterPro" id="IPR001466">
    <property type="entry name" value="Beta-lactam-related"/>
</dbReference>
<dbReference type="GO" id="GO:0016787">
    <property type="term" value="F:hydrolase activity"/>
    <property type="evidence" value="ECO:0007669"/>
    <property type="project" value="UniProtKB-KW"/>
</dbReference>
<keyword evidence="4" id="KW-1185">Reference proteome</keyword>
<comment type="caution">
    <text evidence="3">The sequence shown here is derived from an EMBL/GenBank/DDBJ whole genome shotgun (WGS) entry which is preliminary data.</text>
</comment>
<dbReference type="EMBL" id="JAUCBP010000012">
    <property type="protein sequence ID" value="MDM7861765.1"/>
    <property type="molecule type" value="Genomic_DNA"/>
</dbReference>
<dbReference type="InterPro" id="IPR050789">
    <property type="entry name" value="Diverse_Enzym_Activities"/>
</dbReference>
<dbReference type="PANTHER" id="PTHR43283">
    <property type="entry name" value="BETA-LACTAMASE-RELATED"/>
    <property type="match status" value="1"/>
</dbReference>
<keyword evidence="1" id="KW-0812">Transmembrane</keyword>
<dbReference type="Proteomes" id="UP001234343">
    <property type="component" value="Unassembled WGS sequence"/>
</dbReference>
<keyword evidence="3" id="KW-0378">Hydrolase</keyword>
<dbReference type="Pfam" id="PF00144">
    <property type="entry name" value="Beta-lactamase"/>
    <property type="match status" value="1"/>
</dbReference>
<evidence type="ECO:0000256" key="1">
    <source>
        <dbReference type="SAM" id="Phobius"/>
    </source>
</evidence>
<protein>
    <submittedName>
        <fullName evidence="3">Serine hydrolase</fullName>
        <ecNumber evidence="3">3.-.-.-</ecNumber>
    </submittedName>
</protein>
<dbReference type="Gene3D" id="3.40.710.10">
    <property type="entry name" value="DD-peptidase/beta-lactamase superfamily"/>
    <property type="match status" value="1"/>
</dbReference>
<dbReference type="EC" id="3.-.-.-" evidence="3"/>
<evidence type="ECO:0000313" key="4">
    <source>
        <dbReference type="Proteomes" id="UP001234343"/>
    </source>
</evidence>
<name>A0ABT7T039_9ALTE</name>
<dbReference type="SUPFAM" id="SSF56601">
    <property type="entry name" value="beta-lactamase/transpeptidase-like"/>
    <property type="match status" value="1"/>
</dbReference>
<evidence type="ECO:0000313" key="3">
    <source>
        <dbReference type="EMBL" id="MDM7861765.1"/>
    </source>
</evidence>
<keyword evidence="1" id="KW-0472">Membrane</keyword>
<dbReference type="RefSeq" id="WP_289366421.1">
    <property type="nucleotide sequence ID" value="NZ_JAUCBP010000012.1"/>
</dbReference>
<evidence type="ECO:0000259" key="2">
    <source>
        <dbReference type="Pfam" id="PF00144"/>
    </source>
</evidence>
<gene>
    <name evidence="3" type="ORF">QTP81_14275</name>
</gene>
<proteinExistence type="predicted"/>
<organism evidence="3 4">
    <name type="scientific">Alteromonas arenosi</name>
    <dbReference type="NCBI Taxonomy" id="3055817"/>
    <lineage>
        <taxon>Bacteria</taxon>
        <taxon>Pseudomonadati</taxon>
        <taxon>Pseudomonadota</taxon>
        <taxon>Gammaproteobacteria</taxon>
        <taxon>Alteromonadales</taxon>
        <taxon>Alteromonadaceae</taxon>
        <taxon>Alteromonas/Salinimonas group</taxon>
        <taxon>Alteromonas</taxon>
    </lineage>
</organism>
<dbReference type="InterPro" id="IPR012338">
    <property type="entry name" value="Beta-lactam/transpept-like"/>
</dbReference>